<evidence type="ECO:0000313" key="3">
    <source>
        <dbReference type="EMBL" id="CAG9183550.1"/>
    </source>
</evidence>
<dbReference type="SUPFAM" id="SSF53955">
    <property type="entry name" value="Lysozyme-like"/>
    <property type="match status" value="1"/>
</dbReference>
<dbReference type="InterPro" id="IPR008258">
    <property type="entry name" value="Transglycosylase_SLT_dom_1"/>
</dbReference>
<dbReference type="Proteomes" id="UP000701702">
    <property type="component" value="Unassembled WGS sequence"/>
</dbReference>
<dbReference type="EMBL" id="CAJZAF010000035">
    <property type="protein sequence ID" value="CAG9183550.1"/>
    <property type="molecule type" value="Genomic_DNA"/>
</dbReference>
<feature type="chain" id="PRO_5046531652" description="Transglycosylase SLT domain-containing protein" evidence="1">
    <location>
        <begin position="29"/>
        <end position="149"/>
    </location>
</feature>
<dbReference type="CDD" id="cd13400">
    <property type="entry name" value="LT_IagB-like"/>
    <property type="match status" value="1"/>
</dbReference>
<gene>
    <name evidence="3" type="ORF">LMG23994_05164</name>
</gene>
<dbReference type="Gene3D" id="1.10.530.10">
    <property type="match status" value="1"/>
</dbReference>
<keyword evidence="1" id="KW-0732">Signal</keyword>
<evidence type="ECO:0000259" key="2">
    <source>
        <dbReference type="Pfam" id="PF01464"/>
    </source>
</evidence>
<feature type="signal peptide" evidence="1">
    <location>
        <begin position="1"/>
        <end position="28"/>
    </location>
</feature>
<evidence type="ECO:0000313" key="4">
    <source>
        <dbReference type="Proteomes" id="UP000701702"/>
    </source>
</evidence>
<evidence type="ECO:0000256" key="1">
    <source>
        <dbReference type="SAM" id="SignalP"/>
    </source>
</evidence>
<reference evidence="3 4" key="1">
    <citation type="submission" date="2021-08" db="EMBL/GenBank/DDBJ databases">
        <authorList>
            <person name="Peeters C."/>
        </authorList>
    </citation>
    <scope>NUCLEOTIDE SEQUENCE [LARGE SCALE GENOMIC DNA]</scope>
    <source>
        <strain evidence="3 4">LMG 23994</strain>
    </source>
</reference>
<name>A0ABN7ZGY0_9BURK</name>
<comment type="caution">
    <text evidence="3">The sequence shown here is derived from an EMBL/GenBank/DDBJ whole genome shotgun (WGS) entry which is preliminary data.</text>
</comment>
<dbReference type="InterPro" id="IPR023346">
    <property type="entry name" value="Lysozyme-like_dom_sf"/>
</dbReference>
<dbReference type="RefSeq" id="WP_224007678.1">
    <property type="nucleotide sequence ID" value="NZ_CAJZAF010000035.1"/>
</dbReference>
<feature type="domain" description="Transglycosylase SLT" evidence="2">
    <location>
        <begin position="30"/>
        <end position="132"/>
    </location>
</feature>
<sequence length="149" mass="16209">MIRCLATGVAALTLCAAASAFVSGKARADCLDDAAAYHQLSPVLLRAIARHESGMRADQVNRNINGTEDIGLMQINSVHLPRLARYGVTRAKLFEPCVSAYVGAWILRDCLDRVGATWAGVGCYNAGAHDKRMRYANRIYQTLLSTQPK</sequence>
<dbReference type="Pfam" id="PF01464">
    <property type="entry name" value="SLT"/>
    <property type="match status" value="1"/>
</dbReference>
<protein>
    <recommendedName>
        <fullName evidence="2">Transglycosylase SLT domain-containing protein</fullName>
    </recommendedName>
</protein>
<accession>A0ABN7ZGY0</accession>
<organism evidence="3 4">
    <name type="scientific">Cupriavidus pinatubonensis</name>
    <dbReference type="NCBI Taxonomy" id="248026"/>
    <lineage>
        <taxon>Bacteria</taxon>
        <taxon>Pseudomonadati</taxon>
        <taxon>Pseudomonadota</taxon>
        <taxon>Betaproteobacteria</taxon>
        <taxon>Burkholderiales</taxon>
        <taxon>Burkholderiaceae</taxon>
        <taxon>Cupriavidus</taxon>
    </lineage>
</organism>
<keyword evidence="4" id="KW-1185">Reference proteome</keyword>
<proteinExistence type="predicted"/>